<name>A0A8J6Y3C9_9BACT</name>
<proteinExistence type="predicted"/>
<dbReference type="Gene3D" id="3.50.50.60">
    <property type="entry name" value="FAD/NAD(P)-binding domain"/>
    <property type="match status" value="1"/>
</dbReference>
<dbReference type="PRINTS" id="PR00420">
    <property type="entry name" value="RNGMNOXGNASE"/>
</dbReference>
<reference evidence="2 3" key="1">
    <citation type="submission" date="2020-08" db="EMBL/GenBank/DDBJ databases">
        <title>Acidobacteriota in marine sediments use diverse sulfur dissimilation pathways.</title>
        <authorList>
            <person name="Wasmund K."/>
        </authorList>
    </citation>
    <scope>NUCLEOTIDE SEQUENCE [LARGE SCALE GENOMIC DNA]</scope>
    <source>
        <strain evidence="2">MAG AM4</strain>
    </source>
</reference>
<gene>
    <name evidence="2" type="ORF">IFK94_07985</name>
</gene>
<dbReference type="PANTHER" id="PTHR42685">
    <property type="entry name" value="GERANYLGERANYL DIPHOSPHATE REDUCTASE"/>
    <property type="match status" value="1"/>
</dbReference>
<dbReference type="GO" id="GO:0071949">
    <property type="term" value="F:FAD binding"/>
    <property type="evidence" value="ECO:0007669"/>
    <property type="project" value="InterPro"/>
</dbReference>
<dbReference type="Pfam" id="PF01494">
    <property type="entry name" value="FAD_binding_3"/>
    <property type="match status" value="1"/>
</dbReference>
<dbReference type="EMBL" id="JACXWD010000021">
    <property type="protein sequence ID" value="MBD3868049.1"/>
    <property type="molecule type" value="Genomic_DNA"/>
</dbReference>
<evidence type="ECO:0000313" key="2">
    <source>
        <dbReference type="EMBL" id="MBD3868049.1"/>
    </source>
</evidence>
<sequence>MTRPDLLVVGGGPVGLAVAIRARQKELSVRLIDSASPPMDKACGEGLMPDGVGLLEQLGVQAGGLEHKPFGGIRYLSEEVTVEGLFPGPPGLGVRRTELHRALVDRAVESGVDLHWNSPARGFTPAGVLGESGELQAGWIVAADGLNSVMRRAAGLEGREARRKRFGTHKHFEIEPWADRVEVYWAEGCEAYVTPVGPNSIGVAILWSGDKRPWPELLRLFPELRDRLRQAGSGSAERGAGPMEQRALAVYRGNLALAGDAAGYLDAITGEGLAVGFRQAFAVVDAIVQGDLAGYAREYRRIVRVPNAMTRLLMKIGEKPELRNKFLWTLAENPGLFDRLLAVMTRSIPARALGIGNAVRLLRTLF</sequence>
<dbReference type="InterPro" id="IPR050407">
    <property type="entry name" value="Geranylgeranyl_reductase"/>
</dbReference>
<dbReference type="InterPro" id="IPR002938">
    <property type="entry name" value="FAD-bd"/>
</dbReference>
<comment type="caution">
    <text evidence="2">The sequence shown here is derived from an EMBL/GenBank/DDBJ whole genome shotgun (WGS) entry which is preliminary data.</text>
</comment>
<organism evidence="2 3">
    <name type="scientific">Candidatus Polarisedimenticola svalbardensis</name>
    <dbReference type="NCBI Taxonomy" id="2886004"/>
    <lineage>
        <taxon>Bacteria</taxon>
        <taxon>Pseudomonadati</taxon>
        <taxon>Acidobacteriota</taxon>
        <taxon>Candidatus Polarisedimenticolia</taxon>
        <taxon>Candidatus Polarisedimenticolales</taxon>
        <taxon>Candidatus Polarisedimenticolaceae</taxon>
        <taxon>Candidatus Polarisedimenticola</taxon>
    </lineage>
</organism>
<protein>
    <submittedName>
        <fullName evidence="2">NAD(P)/FAD-dependent oxidoreductase</fullName>
    </submittedName>
</protein>
<dbReference type="PANTHER" id="PTHR42685:SF19">
    <property type="entry name" value="POSSIBLE OXIDOREDUCTASE"/>
    <property type="match status" value="1"/>
</dbReference>
<dbReference type="SUPFAM" id="SSF51905">
    <property type="entry name" value="FAD/NAD(P)-binding domain"/>
    <property type="match status" value="1"/>
</dbReference>
<accession>A0A8J6Y3C9</accession>
<dbReference type="AlphaFoldDB" id="A0A8J6Y3C9"/>
<dbReference type="InterPro" id="IPR036188">
    <property type="entry name" value="FAD/NAD-bd_sf"/>
</dbReference>
<evidence type="ECO:0000313" key="3">
    <source>
        <dbReference type="Proteomes" id="UP000648239"/>
    </source>
</evidence>
<dbReference type="Proteomes" id="UP000648239">
    <property type="component" value="Unassembled WGS sequence"/>
</dbReference>
<feature type="domain" description="FAD-binding" evidence="1">
    <location>
        <begin position="5"/>
        <end position="286"/>
    </location>
</feature>
<evidence type="ECO:0000259" key="1">
    <source>
        <dbReference type="Pfam" id="PF01494"/>
    </source>
</evidence>